<evidence type="ECO:0000256" key="5">
    <source>
        <dbReference type="SAM" id="Coils"/>
    </source>
</evidence>
<feature type="binding site" evidence="3">
    <location>
        <begin position="147"/>
        <end position="154"/>
    </location>
    <ligand>
        <name>ATP</name>
        <dbReference type="ChEBI" id="CHEBI:30616"/>
    </ligand>
</feature>
<keyword evidence="2 3" id="KW-0067">ATP-binding</keyword>
<evidence type="ECO:0000256" key="6">
    <source>
        <dbReference type="SAM" id="MobiDB-lite"/>
    </source>
</evidence>
<evidence type="ECO:0000313" key="8">
    <source>
        <dbReference type="EMBL" id="CDP25319.1"/>
    </source>
</evidence>
<evidence type="ECO:0000259" key="7">
    <source>
        <dbReference type="PROSITE" id="PS50067"/>
    </source>
</evidence>
<feature type="compositionally biased region" description="Low complexity" evidence="6">
    <location>
        <begin position="91"/>
        <end position="106"/>
    </location>
</feature>
<dbReference type="GO" id="GO:0005874">
    <property type="term" value="C:microtubule"/>
    <property type="evidence" value="ECO:0007669"/>
    <property type="project" value="UniProtKB-KW"/>
</dbReference>
<dbReference type="InterPro" id="IPR019821">
    <property type="entry name" value="Kinesin_motor_CS"/>
</dbReference>
<dbReference type="GO" id="GO:0007018">
    <property type="term" value="P:microtubule-based movement"/>
    <property type="evidence" value="ECO:0007669"/>
    <property type="project" value="InterPro"/>
</dbReference>
<dbReference type="GO" id="GO:0003777">
    <property type="term" value="F:microtubule motor activity"/>
    <property type="evidence" value="ECO:0007669"/>
    <property type="project" value="InterPro"/>
</dbReference>
<dbReference type="FunFam" id="3.40.850.10:FF:000050">
    <property type="entry name" value="Kinesin-like protein"/>
    <property type="match status" value="1"/>
</dbReference>
<dbReference type="InterPro" id="IPR001752">
    <property type="entry name" value="Kinesin_motor_dom"/>
</dbReference>
<dbReference type="InParanoid" id="A0A090CI72"/>
<reference evidence="9" key="2">
    <citation type="journal article" date="2014" name="Genetics">
        <title>Maintaining two mating types: Structure of the mating type locus and its role in heterokaryosis in Podospora anserina.</title>
        <authorList>
            <person name="Grognet P."/>
            <person name="Bidard F."/>
            <person name="Kuchly C."/>
            <person name="Tong L.C.H."/>
            <person name="Coppin E."/>
            <person name="Benkhali J.A."/>
            <person name="Couloux A."/>
            <person name="Wincker P."/>
            <person name="Debuchy R."/>
            <person name="Silar P."/>
        </authorList>
    </citation>
    <scope>GENOME REANNOTATION</scope>
    <source>
        <strain evidence="9">S / ATCC MYA-4624 / DSM 980 / FGSC 10383</strain>
    </source>
</reference>
<dbReference type="SUPFAM" id="SSF52540">
    <property type="entry name" value="P-loop containing nucleoside triphosphate hydrolases"/>
    <property type="match status" value="1"/>
</dbReference>
<dbReference type="GO" id="GO:0005524">
    <property type="term" value="F:ATP binding"/>
    <property type="evidence" value="ECO:0007669"/>
    <property type="project" value="UniProtKB-UniRule"/>
</dbReference>
<accession>A0A090CI72</accession>
<sequence length="628" mass="70084">MPDSAGYYCPSSSSSSLSPRMNQHQQGGGGGSRSFASTPSLRSRDPNVLPLLAKKNAGANVKVVVRVRAFLPREIKRNAECLIEMDPESQTTTLHPPSSSSSTTTPRPHPSGQPAIFFFPNLVPLTRTTTPNTSTPSSYHTCIFAYGQTGSGKSYTMMGTPSQPGLIPRTCEDLFERIHEAQREMPNISYKVKVSYFEVYNEHVRDLLVAPKVDAAATGPYYLKIRESPTEGPYVKDLTEVGVGSLDEILRLMRAGDGNRTVASTRMNDTSSRSHAVFTIMLKQVYHDFETDQTTERSSRIRLVDLAGSERAKSTEATGVRLREGSNINKSLTTLGRVIAALADPKKNNRGGTSVVPYRDSILTWLLKDSLGGNSKTAMIACVSPGDYEETLSTLRYADQAKRIRTRAVVNQDMMSMKERDERIAGLEEEVRLLQMRLDEKKSVTVAERSGGEAEYKKRMVEQERRLEEYQAQVRRLNQMMEEKQMVAEVRVRAVEVENEALKRHLELLKGEVRGYKERGRKGVGGGPEVTVIEQPAASEEDEDEGVWVDEEEQERERREIEELEGLLDMGYGVLEGVRGLRRKLEDDRERFGVGRGEVWPGGRASREVKERVEGVLRDAGLGYLVKA</sequence>
<feature type="coiled-coil region" evidence="5">
    <location>
        <begin position="417"/>
        <end position="519"/>
    </location>
</feature>
<dbReference type="InterPro" id="IPR027417">
    <property type="entry name" value="P-loop_NTPase"/>
</dbReference>
<comment type="similarity">
    <text evidence="3 4">Belongs to the TRAFAC class myosin-kinesin ATPase superfamily. Kinesin family.</text>
</comment>
<evidence type="ECO:0000313" key="9">
    <source>
        <dbReference type="Proteomes" id="UP000001197"/>
    </source>
</evidence>
<reference evidence="8 9" key="1">
    <citation type="journal article" date="2008" name="Genome Biol.">
        <title>The genome sequence of the model ascomycete fungus Podospora anserina.</title>
        <authorList>
            <person name="Espagne E."/>
            <person name="Lespinet O."/>
            <person name="Malagnac F."/>
            <person name="Da Silva C."/>
            <person name="Jaillon O."/>
            <person name="Porcel B.M."/>
            <person name="Couloux A."/>
            <person name="Aury J.-M."/>
            <person name="Segurens B."/>
            <person name="Poulain J."/>
            <person name="Anthouard V."/>
            <person name="Grossetete S."/>
            <person name="Khalili H."/>
            <person name="Coppin E."/>
            <person name="Dequard-Chablat M."/>
            <person name="Picard M."/>
            <person name="Contamine V."/>
            <person name="Arnaise S."/>
            <person name="Bourdais A."/>
            <person name="Berteaux-Lecellier V."/>
            <person name="Gautheret D."/>
            <person name="de Vries R.P."/>
            <person name="Battaglia E."/>
            <person name="Coutinho P.M."/>
            <person name="Danchin E.G.J."/>
            <person name="Henrissat B."/>
            <person name="El Khoury R."/>
            <person name="Sainsard-Chanet A."/>
            <person name="Boivin A."/>
            <person name="Pinan-Lucarre B."/>
            <person name="Sellem C.H."/>
            <person name="Debuchy R."/>
            <person name="Wincker P."/>
            <person name="Weissenbach J."/>
            <person name="Silar P."/>
        </authorList>
    </citation>
    <scope>NUCLEOTIDE SEQUENCE [LARGE SCALE GENOMIC DNA]</scope>
    <source>
        <strain evidence="9">S / ATCC MYA-4624 / DSM 980 / FGSC 10383</strain>
    </source>
</reference>
<dbReference type="PANTHER" id="PTHR47117">
    <property type="entry name" value="STAR-RELATED LIPID TRANSFER PROTEIN 9"/>
    <property type="match status" value="1"/>
</dbReference>
<evidence type="ECO:0000256" key="4">
    <source>
        <dbReference type="RuleBase" id="RU000394"/>
    </source>
</evidence>
<keyword evidence="5" id="KW-0175">Coiled coil</keyword>
<dbReference type="Gene3D" id="3.40.850.10">
    <property type="entry name" value="Kinesin motor domain"/>
    <property type="match status" value="1"/>
</dbReference>
<evidence type="ECO:0000256" key="2">
    <source>
        <dbReference type="ARBA" id="ARBA00022840"/>
    </source>
</evidence>
<dbReference type="InterPro" id="IPR036961">
    <property type="entry name" value="Kinesin_motor_dom_sf"/>
</dbReference>
<proteinExistence type="inferred from homology"/>
<dbReference type="PROSITE" id="PS50067">
    <property type="entry name" value="KINESIN_MOTOR_2"/>
    <property type="match status" value="1"/>
</dbReference>
<dbReference type="SMART" id="SM00129">
    <property type="entry name" value="KISc"/>
    <property type="match status" value="1"/>
</dbReference>
<feature type="region of interest" description="Disordered" evidence="6">
    <location>
        <begin position="84"/>
        <end position="113"/>
    </location>
</feature>
<keyword evidence="1 3" id="KW-0547">Nucleotide-binding</keyword>
<keyword evidence="3 4" id="KW-0505">Motor protein</keyword>
<dbReference type="EMBL" id="FO904937">
    <property type="protein sequence ID" value="CDP25319.1"/>
    <property type="molecule type" value="Genomic_DNA"/>
</dbReference>
<dbReference type="FunCoup" id="A0A090CI72">
    <property type="interactions" value="21"/>
</dbReference>
<dbReference type="GO" id="GO:0008017">
    <property type="term" value="F:microtubule binding"/>
    <property type="evidence" value="ECO:0007669"/>
    <property type="project" value="InterPro"/>
</dbReference>
<dbReference type="STRING" id="515849.A0A090CI72"/>
<dbReference type="Pfam" id="PF00225">
    <property type="entry name" value="Kinesin"/>
    <property type="match status" value="1"/>
</dbReference>
<organism evidence="8 9">
    <name type="scientific">Podospora anserina (strain S / ATCC MYA-4624 / DSM 980 / FGSC 10383)</name>
    <name type="common">Pleurage anserina</name>
    <dbReference type="NCBI Taxonomy" id="515849"/>
    <lineage>
        <taxon>Eukaryota</taxon>
        <taxon>Fungi</taxon>
        <taxon>Dikarya</taxon>
        <taxon>Ascomycota</taxon>
        <taxon>Pezizomycotina</taxon>
        <taxon>Sordariomycetes</taxon>
        <taxon>Sordariomycetidae</taxon>
        <taxon>Sordariales</taxon>
        <taxon>Podosporaceae</taxon>
        <taxon>Podospora</taxon>
        <taxon>Podospora anserina</taxon>
    </lineage>
</organism>
<evidence type="ECO:0000256" key="3">
    <source>
        <dbReference type="PROSITE-ProRule" id="PRU00283"/>
    </source>
</evidence>
<evidence type="ECO:0000256" key="1">
    <source>
        <dbReference type="ARBA" id="ARBA00022741"/>
    </source>
</evidence>
<keyword evidence="4" id="KW-0493">Microtubule</keyword>
<name>A0A090CI72_PODAN</name>
<keyword evidence="9" id="KW-1185">Reference proteome</keyword>
<feature type="region of interest" description="Disordered" evidence="6">
    <location>
        <begin position="1"/>
        <end position="42"/>
    </location>
</feature>
<dbReference type="AlphaFoldDB" id="A0A090CI72"/>
<dbReference type="PRINTS" id="PR00380">
    <property type="entry name" value="KINESINHEAVY"/>
</dbReference>
<feature type="domain" description="Kinesin motor" evidence="7">
    <location>
        <begin position="60"/>
        <end position="404"/>
    </location>
</feature>
<protein>
    <recommendedName>
        <fullName evidence="4">Kinesin-like protein</fullName>
    </recommendedName>
</protein>
<dbReference type="Proteomes" id="UP000001197">
    <property type="component" value="Chromosome 2"/>
</dbReference>
<dbReference type="PROSITE" id="PS00411">
    <property type="entry name" value="KINESIN_MOTOR_1"/>
    <property type="match status" value="1"/>
</dbReference>